<keyword evidence="2" id="KW-0378">Hydrolase</keyword>
<evidence type="ECO:0000313" key="6">
    <source>
        <dbReference type="Proteomes" id="UP000284403"/>
    </source>
</evidence>
<dbReference type="GO" id="GO:0035312">
    <property type="term" value="F:5'-3' DNA exonuclease activity"/>
    <property type="evidence" value="ECO:0007669"/>
    <property type="project" value="TreeGrafter"/>
</dbReference>
<organism evidence="5 6">
    <name type="scientific">Trypanosoma conorhini</name>
    <dbReference type="NCBI Taxonomy" id="83891"/>
    <lineage>
        <taxon>Eukaryota</taxon>
        <taxon>Discoba</taxon>
        <taxon>Euglenozoa</taxon>
        <taxon>Kinetoplastea</taxon>
        <taxon>Metakinetoplastina</taxon>
        <taxon>Trypanosomatida</taxon>
        <taxon>Trypanosomatidae</taxon>
        <taxon>Trypanosoma</taxon>
    </lineage>
</organism>
<dbReference type="EMBL" id="MKKU01000097">
    <property type="protein sequence ID" value="RNF24664.1"/>
    <property type="molecule type" value="Genomic_DNA"/>
</dbReference>
<evidence type="ECO:0000313" key="5">
    <source>
        <dbReference type="EMBL" id="RNF24664.1"/>
    </source>
</evidence>
<keyword evidence="6" id="KW-1185">Reference proteome</keyword>
<reference evidence="5 6" key="1">
    <citation type="journal article" date="2018" name="BMC Genomics">
        <title>Genomic comparison of Trypanosoma conorhini and Trypanosoma rangeli to Trypanosoma cruzi strains of high and low virulence.</title>
        <authorList>
            <person name="Bradwell K.R."/>
            <person name="Koparde V.N."/>
            <person name="Matveyev A.V."/>
            <person name="Serrano M.G."/>
            <person name="Alves J.M."/>
            <person name="Parikh H."/>
            <person name="Huang B."/>
            <person name="Lee V."/>
            <person name="Espinosa-Alvarez O."/>
            <person name="Ortiz P.A."/>
            <person name="Costa-Martins A.G."/>
            <person name="Teixeira M.M."/>
            <person name="Buck G.A."/>
        </authorList>
    </citation>
    <scope>NUCLEOTIDE SEQUENCE [LARGE SCALE GENOMIC DNA]</scope>
    <source>
        <strain evidence="5 6">025E</strain>
    </source>
</reference>
<dbReference type="Proteomes" id="UP000284403">
    <property type="component" value="Unassembled WGS sequence"/>
</dbReference>
<name>A0A3R7NW53_9TRYP</name>
<dbReference type="GO" id="GO:0006303">
    <property type="term" value="P:double-strand break repair via nonhomologous end joining"/>
    <property type="evidence" value="ECO:0007669"/>
    <property type="project" value="TreeGrafter"/>
</dbReference>
<dbReference type="GO" id="GO:0036297">
    <property type="term" value="P:interstrand cross-link repair"/>
    <property type="evidence" value="ECO:0007669"/>
    <property type="project" value="TreeGrafter"/>
</dbReference>
<evidence type="ECO:0000256" key="3">
    <source>
        <dbReference type="ARBA" id="ARBA00022839"/>
    </source>
</evidence>
<sequence length="528" mass="59211">MKLPLFPLYIDQFYADGASDAVYLLSHFHTDHMKGLSPSWSAGLIISDTVTQALLVNKYGVALDKRTMSLPLFQRTLLLRGTTNNSCSRASPRVGEGRHELLNQVNPVHSDDGDAGVGEEGTVALYLLPAFHIPGSVMFFLETPSGNVLYTGDFKYDEHARRRLDPFFVNHRVDHVYLDDTWLHLGLHEVPLSLTGNEGTRVLSKFLSELELEEAMEAVGRRMDRRVRDYALEKNSPNKLRGPYVLRVYLHNQFGKEHLVQRLATRLAVPVVVDEARYERIRILASFNEIIAEVDERFCIDMDRFVTYANCSTCPRVEVVSSLKQIAPEELQAAAERNGGTPHYGIVMSGWALFRRRGGAAEETSVWEISTTLHSTPQQIIDFIALLRPMSVTPLHYKPCRGLIVLQRLGPFLRRPYVNDFLAVSDGVRGDAGTWRRCILSSNDAKEADTLFPPKRSGFCIGASSTWNASPHHEEVLNSGAKSTTMTGRQGRKRQHETFSSPMRAICCDDTLCTATSSLTQLAEFLDL</sequence>
<keyword evidence="3" id="KW-0269">Exonuclease</keyword>
<dbReference type="GeneID" id="40316126"/>
<dbReference type="RefSeq" id="XP_029230511.1">
    <property type="nucleotide sequence ID" value="XM_029369440.1"/>
</dbReference>
<protein>
    <submittedName>
        <fullName evidence="5">Putative DNA cross-link repair 1A protein</fullName>
    </submittedName>
</protein>
<keyword evidence="1" id="KW-0540">Nuclease</keyword>
<dbReference type="PANTHER" id="PTHR23240">
    <property type="entry name" value="DNA CROSS-LINK REPAIR PROTEIN PSO2/SNM1-RELATED"/>
    <property type="match status" value="1"/>
</dbReference>
<dbReference type="SUPFAM" id="SSF56281">
    <property type="entry name" value="Metallo-hydrolase/oxidoreductase"/>
    <property type="match status" value="1"/>
</dbReference>
<gene>
    <name evidence="5" type="ORF">Tco025E_02515</name>
</gene>
<dbReference type="AlphaFoldDB" id="A0A3R7NW53"/>
<dbReference type="Gene3D" id="3.60.15.10">
    <property type="entry name" value="Ribonuclease Z/Hydroxyacylglutathione hydrolase-like"/>
    <property type="match status" value="1"/>
</dbReference>
<evidence type="ECO:0000256" key="1">
    <source>
        <dbReference type="ARBA" id="ARBA00022722"/>
    </source>
</evidence>
<dbReference type="InterPro" id="IPR036866">
    <property type="entry name" value="RibonucZ/Hydroxyglut_hydro"/>
</dbReference>
<evidence type="ECO:0000256" key="4">
    <source>
        <dbReference type="SAM" id="MobiDB-lite"/>
    </source>
</evidence>
<accession>A0A3R7NW53</accession>
<comment type="caution">
    <text evidence="5">The sequence shown here is derived from an EMBL/GenBank/DDBJ whole genome shotgun (WGS) entry which is preliminary data.</text>
</comment>
<proteinExistence type="predicted"/>
<dbReference type="OrthoDB" id="262529at2759"/>
<dbReference type="GO" id="GO:0003684">
    <property type="term" value="F:damaged DNA binding"/>
    <property type="evidence" value="ECO:0007669"/>
    <property type="project" value="TreeGrafter"/>
</dbReference>
<feature type="region of interest" description="Disordered" evidence="4">
    <location>
        <begin position="473"/>
        <end position="496"/>
    </location>
</feature>
<evidence type="ECO:0000256" key="2">
    <source>
        <dbReference type="ARBA" id="ARBA00022801"/>
    </source>
</evidence>
<dbReference type="PANTHER" id="PTHR23240:SF8">
    <property type="entry name" value="PROTEIN ARTEMIS"/>
    <property type="match status" value="1"/>
</dbReference>